<evidence type="ECO:0000313" key="3">
    <source>
        <dbReference type="Proteomes" id="UP000008037"/>
    </source>
</evidence>
<dbReference type="KEGG" id="nga:Ngar_c00200"/>
<dbReference type="InParanoid" id="K0IBM7"/>
<dbReference type="BioCyc" id="CNIT1237085:G1324-20-MONOMER"/>
<feature type="domain" description="C2H2-type" evidence="1">
    <location>
        <begin position="9"/>
        <end position="38"/>
    </location>
</feature>
<dbReference type="PROSITE" id="PS50157">
    <property type="entry name" value="ZINC_FINGER_C2H2_2"/>
    <property type="match status" value="1"/>
</dbReference>
<dbReference type="PROSITE" id="PS00028">
    <property type="entry name" value="ZINC_FINGER_C2H2_1"/>
    <property type="match status" value="1"/>
</dbReference>
<dbReference type="STRING" id="1237085.Ngar_c00200"/>
<organism evidence="2 3">
    <name type="scientific">Nitrososphaera gargensis (strain Ga9.2)</name>
    <dbReference type="NCBI Taxonomy" id="1237085"/>
    <lineage>
        <taxon>Archaea</taxon>
        <taxon>Nitrososphaerota</taxon>
        <taxon>Nitrososphaeria</taxon>
        <taxon>Nitrososphaerales</taxon>
        <taxon>Nitrososphaeraceae</taxon>
        <taxon>Nitrososphaera</taxon>
    </lineage>
</organism>
<keyword evidence="3" id="KW-1185">Reference proteome</keyword>
<reference evidence="2 3" key="1">
    <citation type="journal article" date="2012" name="Environ. Microbiol.">
        <title>The genome of the ammonia-oxidizing Candidatus Nitrososphaera gargensis: insights into metabolic versatility and environmental adaptations.</title>
        <authorList>
            <person name="Spang A."/>
            <person name="Poehlein A."/>
            <person name="Offre P."/>
            <person name="Zumbragel S."/>
            <person name="Haider S."/>
            <person name="Rychlik N."/>
            <person name="Nowka B."/>
            <person name="Schmeisser C."/>
            <person name="Lebedeva E.V."/>
            <person name="Rattei T."/>
            <person name="Bohm C."/>
            <person name="Schmid M."/>
            <person name="Galushko A."/>
            <person name="Hatzenpichler R."/>
            <person name="Weinmaier T."/>
            <person name="Daniel R."/>
            <person name="Schleper C."/>
            <person name="Spieck E."/>
            <person name="Streit W."/>
            <person name="Wagner M."/>
        </authorList>
    </citation>
    <scope>NUCLEOTIDE SEQUENCE [LARGE SCALE GENOMIC DNA]</scope>
    <source>
        <strain evidence="3">Ga9.2</strain>
    </source>
</reference>
<dbReference type="Proteomes" id="UP000008037">
    <property type="component" value="Chromosome"/>
</dbReference>
<evidence type="ECO:0000313" key="2">
    <source>
        <dbReference type="EMBL" id="AFU56970.1"/>
    </source>
</evidence>
<proteinExistence type="predicted"/>
<dbReference type="HOGENOM" id="CLU_2968560_0_0_2"/>
<evidence type="ECO:0000259" key="1">
    <source>
        <dbReference type="PROSITE" id="PS50157"/>
    </source>
</evidence>
<protein>
    <submittedName>
        <fullName evidence="2">Zinc finger C2H2 domain-containing protein</fullName>
    </submittedName>
</protein>
<dbReference type="InterPro" id="IPR013087">
    <property type="entry name" value="Znf_C2H2_type"/>
</dbReference>
<name>K0IBM7_NITGG</name>
<sequence>MYMFESKVYECQACGQFFFFKQDADDHTSKTGHASFKVTDWTSPAQPSPRINRGKAPI</sequence>
<accession>K0IBM7</accession>
<dbReference type="EMBL" id="CP002408">
    <property type="protein sequence ID" value="AFU56970.1"/>
    <property type="molecule type" value="Genomic_DNA"/>
</dbReference>
<gene>
    <name evidence="2" type="ordered locus">Ngar_c00200</name>
</gene>
<dbReference type="AlphaFoldDB" id="K0IBM7"/>